<evidence type="ECO:0000313" key="1">
    <source>
        <dbReference type="EMBL" id="GCB80048.1"/>
    </source>
</evidence>
<sequence length="185" mass="19962">MRRCVSEAVEAAMKCLGRTEHGPSKTLTRPPGNAVERNKLQIGREPLAGKPAKVDGDVLSSQTNGKMDPVNSSLDVALEGLEEMLQSYGLTPENLELSHQDELIKQIEFGDMNSELIPSSSPNNLPATVESLSGNISFYVEHSLLTHGSGDWHSVQSCLPCSSNRNNSMATTNVVSPSSQLFLPE</sequence>
<organism evidence="1 2">
    <name type="scientific">Scyliorhinus torazame</name>
    <name type="common">Cloudy catshark</name>
    <name type="synonym">Catulus torazame</name>
    <dbReference type="NCBI Taxonomy" id="75743"/>
    <lineage>
        <taxon>Eukaryota</taxon>
        <taxon>Metazoa</taxon>
        <taxon>Chordata</taxon>
        <taxon>Craniata</taxon>
        <taxon>Vertebrata</taxon>
        <taxon>Chondrichthyes</taxon>
        <taxon>Elasmobranchii</taxon>
        <taxon>Galeomorphii</taxon>
        <taxon>Galeoidea</taxon>
        <taxon>Carcharhiniformes</taxon>
        <taxon>Scyliorhinidae</taxon>
        <taxon>Scyliorhinus</taxon>
    </lineage>
</organism>
<evidence type="ECO:0000313" key="2">
    <source>
        <dbReference type="Proteomes" id="UP000288216"/>
    </source>
</evidence>
<dbReference type="Proteomes" id="UP000288216">
    <property type="component" value="Unassembled WGS sequence"/>
</dbReference>
<gene>
    <name evidence="1" type="ORF">scyTo_0018865</name>
</gene>
<accession>A0A401Q3U9</accession>
<reference evidence="1 2" key="1">
    <citation type="journal article" date="2018" name="Nat. Ecol. Evol.">
        <title>Shark genomes provide insights into elasmobranch evolution and the origin of vertebrates.</title>
        <authorList>
            <person name="Hara Y"/>
            <person name="Yamaguchi K"/>
            <person name="Onimaru K"/>
            <person name="Kadota M"/>
            <person name="Koyanagi M"/>
            <person name="Keeley SD"/>
            <person name="Tatsumi K"/>
            <person name="Tanaka K"/>
            <person name="Motone F"/>
            <person name="Kageyama Y"/>
            <person name="Nozu R"/>
            <person name="Adachi N"/>
            <person name="Nishimura O"/>
            <person name="Nakagawa R"/>
            <person name="Tanegashima C"/>
            <person name="Kiyatake I"/>
            <person name="Matsumoto R"/>
            <person name="Murakumo K"/>
            <person name="Nishida K"/>
            <person name="Terakita A"/>
            <person name="Kuratani S"/>
            <person name="Sato K"/>
            <person name="Hyodo S Kuraku.S."/>
        </authorList>
    </citation>
    <scope>NUCLEOTIDE SEQUENCE [LARGE SCALE GENOMIC DNA]</scope>
</reference>
<dbReference type="EMBL" id="BFAA01013527">
    <property type="protein sequence ID" value="GCB80048.1"/>
    <property type="molecule type" value="Genomic_DNA"/>
</dbReference>
<keyword evidence="2" id="KW-1185">Reference proteome</keyword>
<proteinExistence type="predicted"/>
<comment type="caution">
    <text evidence="1">The sequence shown here is derived from an EMBL/GenBank/DDBJ whole genome shotgun (WGS) entry which is preliminary data.</text>
</comment>
<name>A0A401Q3U9_SCYTO</name>
<dbReference type="AlphaFoldDB" id="A0A401Q3U9"/>
<dbReference type="OrthoDB" id="6099906at2759"/>
<protein>
    <submittedName>
        <fullName evidence="1">Uncharacterized protein</fullName>
    </submittedName>
</protein>